<comment type="caution">
    <text evidence="2">The sequence shown here is derived from an EMBL/GenBank/DDBJ whole genome shotgun (WGS) entry which is preliminary data.</text>
</comment>
<dbReference type="AlphaFoldDB" id="A0A8B6C5C1"/>
<organism evidence="2 3">
    <name type="scientific">Mytilus galloprovincialis</name>
    <name type="common">Mediterranean mussel</name>
    <dbReference type="NCBI Taxonomy" id="29158"/>
    <lineage>
        <taxon>Eukaryota</taxon>
        <taxon>Metazoa</taxon>
        <taxon>Spiralia</taxon>
        <taxon>Lophotrochozoa</taxon>
        <taxon>Mollusca</taxon>
        <taxon>Bivalvia</taxon>
        <taxon>Autobranchia</taxon>
        <taxon>Pteriomorphia</taxon>
        <taxon>Mytilida</taxon>
        <taxon>Mytiloidea</taxon>
        <taxon>Mytilidae</taxon>
        <taxon>Mytilinae</taxon>
        <taxon>Mytilus</taxon>
    </lineage>
</organism>
<sequence length="171" mass="20165">MTESVSVTDNSFETTAVKLLQRFHLLQQERVETYTLFEEGYVAYLNGHPNYNFPLYRQLVHEITETFNKISADIIVIKTRLNDDHQQSAVAGLINKIQDQEQKKLETTVQHQISRQNDIDHPDVPEHKEQSESQKEKLKEIVDKINEFLEELKYESEELYGEEEDENLVER</sequence>
<dbReference type="Proteomes" id="UP000596742">
    <property type="component" value="Unassembled WGS sequence"/>
</dbReference>
<evidence type="ECO:0000313" key="3">
    <source>
        <dbReference type="Proteomes" id="UP000596742"/>
    </source>
</evidence>
<evidence type="ECO:0000313" key="2">
    <source>
        <dbReference type="EMBL" id="VDH99570.1"/>
    </source>
</evidence>
<reference evidence="2" key="1">
    <citation type="submission" date="2018-11" db="EMBL/GenBank/DDBJ databases">
        <authorList>
            <person name="Alioto T."/>
            <person name="Alioto T."/>
        </authorList>
    </citation>
    <scope>NUCLEOTIDE SEQUENCE</scope>
</reference>
<dbReference type="PANTHER" id="PTHR28309:SF1">
    <property type="entry name" value="REQUIRED FOR EXCISION 1-B DOMAIN-CONTAINING PROTEIN"/>
    <property type="match status" value="1"/>
</dbReference>
<name>A0A8B6C5C1_MYTGA</name>
<proteinExistence type="predicted"/>
<dbReference type="InterPro" id="IPR039491">
    <property type="entry name" value="REX1-B"/>
</dbReference>
<dbReference type="OrthoDB" id="434723at2759"/>
<dbReference type="PANTHER" id="PTHR28309">
    <property type="entry name" value="REQUIRED FOR EXCISION 1-B DOMAIN-CONTAINING PROTEIN"/>
    <property type="match status" value="1"/>
</dbReference>
<keyword evidence="3" id="KW-1185">Reference proteome</keyword>
<dbReference type="Pfam" id="PF14966">
    <property type="entry name" value="DNA_repr_REX1B"/>
    <property type="match status" value="1"/>
</dbReference>
<gene>
    <name evidence="2" type="ORF">MGAL_10B032995</name>
</gene>
<accession>A0A8B6C5C1</accession>
<feature type="region of interest" description="Disordered" evidence="1">
    <location>
        <begin position="113"/>
        <end position="137"/>
    </location>
</feature>
<protein>
    <submittedName>
        <fullName evidence="2">Uncharacterized protein</fullName>
    </submittedName>
</protein>
<dbReference type="EMBL" id="UYJE01001152">
    <property type="protein sequence ID" value="VDH99570.1"/>
    <property type="molecule type" value="Genomic_DNA"/>
</dbReference>
<feature type="compositionally biased region" description="Basic and acidic residues" evidence="1">
    <location>
        <begin position="117"/>
        <end position="137"/>
    </location>
</feature>
<evidence type="ECO:0000256" key="1">
    <source>
        <dbReference type="SAM" id="MobiDB-lite"/>
    </source>
</evidence>